<keyword evidence="2" id="KW-1003">Cell membrane</keyword>
<evidence type="ECO:0000256" key="3">
    <source>
        <dbReference type="ARBA" id="ARBA00022692"/>
    </source>
</evidence>
<dbReference type="Proteomes" id="UP000010420">
    <property type="component" value="Unassembled WGS sequence"/>
</dbReference>
<comment type="caution">
    <text evidence="8">The sequence shown here is derived from an EMBL/GenBank/DDBJ whole genome shotgun (WGS) entry which is preliminary data.</text>
</comment>
<dbReference type="eggNOG" id="COG0577">
    <property type="taxonomic scope" value="Bacteria"/>
</dbReference>
<dbReference type="STRING" id="545697.HMPREF0216_01661"/>
<proteinExistence type="predicted"/>
<dbReference type="InterPro" id="IPR052536">
    <property type="entry name" value="ABC-4_Integral_Memb_Prot"/>
</dbReference>
<comment type="subcellular location">
    <subcellularLocation>
        <location evidence="1">Cell membrane</location>
        <topology evidence="1">Multi-pass membrane protein</topology>
    </subcellularLocation>
</comment>
<evidence type="ECO:0000256" key="5">
    <source>
        <dbReference type="ARBA" id="ARBA00023136"/>
    </source>
</evidence>
<dbReference type="InterPro" id="IPR003838">
    <property type="entry name" value="ABC3_permease_C"/>
</dbReference>
<dbReference type="Pfam" id="PF02687">
    <property type="entry name" value="FtsX"/>
    <property type="match status" value="1"/>
</dbReference>
<dbReference type="PANTHER" id="PTHR46795">
    <property type="entry name" value="ABC TRANSPORTER PERMEASE-RELATED-RELATED"/>
    <property type="match status" value="1"/>
</dbReference>
<gene>
    <name evidence="8" type="ORF">HMPREF0216_01661</name>
</gene>
<feature type="domain" description="ABC3 transporter permease C-terminal" evidence="7">
    <location>
        <begin position="179"/>
        <end position="285"/>
    </location>
</feature>
<accession>L1QG17</accession>
<evidence type="ECO:0000259" key="7">
    <source>
        <dbReference type="Pfam" id="PF02687"/>
    </source>
</evidence>
<feature type="transmembrane region" description="Helical" evidence="6">
    <location>
        <begin position="261"/>
        <end position="287"/>
    </location>
</feature>
<protein>
    <recommendedName>
        <fullName evidence="7">ABC3 transporter permease C-terminal domain-containing protein</fullName>
    </recommendedName>
</protein>
<evidence type="ECO:0000256" key="6">
    <source>
        <dbReference type="SAM" id="Phobius"/>
    </source>
</evidence>
<feature type="transmembrane region" description="Helical" evidence="6">
    <location>
        <begin position="223"/>
        <end position="249"/>
    </location>
</feature>
<evidence type="ECO:0000313" key="8">
    <source>
        <dbReference type="EMBL" id="EKY26908.1"/>
    </source>
</evidence>
<sequence length="293" mass="33334">EILSRSKPINYNPIFEKSQVISITDFNKNRELLGEEPLKLDQDKVYIASNFDNLLPTIERFFEENDQITIGDKAYKIGKKEVLQDSLATSPSSNNIFSLIMPDNFCEGLTPTGEYININYVGDKREEKQNEYNILLNKYVSMGTDYFKNEIKLSGMTKEMAYYESIGMSTIILFIAIYIGIVFLLSSAAVLALQQLSQCNESIERYEALKKIGASRSQINKSILIEVLTFFMLPLSLAIIHSIVGVNIIEQYLKTFGNYDILFSALITTLIFVVIYGGYFYATYIAYKTVIDN</sequence>
<dbReference type="PATRIC" id="fig|545697.3.peg.1636"/>
<name>L1QG17_9CLOT</name>
<keyword evidence="5 6" id="KW-0472">Membrane</keyword>
<feature type="non-terminal residue" evidence="8">
    <location>
        <position position="1"/>
    </location>
</feature>
<dbReference type="RefSeq" id="WP_005213205.1">
    <property type="nucleotide sequence ID" value="NZ_KB291641.1"/>
</dbReference>
<evidence type="ECO:0000256" key="1">
    <source>
        <dbReference type="ARBA" id="ARBA00004651"/>
    </source>
</evidence>
<evidence type="ECO:0000256" key="2">
    <source>
        <dbReference type="ARBA" id="ARBA00022475"/>
    </source>
</evidence>
<evidence type="ECO:0000313" key="9">
    <source>
        <dbReference type="Proteomes" id="UP000010420"/>
    </source>
</evidence>
<dbReference type="HOGENOM" id="CLU_948343_0_0_9"/>
<dbReference type="AlphaFoldDB" id="L1QG17"/>
<keyword evidence="3 6" id="KW-0812">Transmembrane</keyword>
<feature type="transmembrane region" description="Helical" evidence="6">
    <location>
        <begin position="171"/>
        <end position="193"/>
    </location>
</feature>
<dbReference type="PANTHER" id="PTHR46795:SF3">
    <property type="entry name" value="ABC TRANSPORTER PERMEASE"/>
    <property type="match status" value="1"/>
</dbReference>
<evidence type="ECO:0000256" key="4">
    <source>
        <dbReference type="ARBA" id="ARBA00022989"/>
    </source>
</evidence>
<keyword evidence="9" id="KW-1185">Reference proteome</keyword>
<dbReference type="EMBL" id="AMEZ01000049">
    <property type="protein sequence ID" value="EKY26908.1"/>
    <property type="molecule type" value="Genomic_DNA"/>
</dbReference>
<reference evidence="8 9" key="1">
    <citation type="submission" date="2012-05" db="EMBL/GenBank/DDBJ databases">
        <authorList>
            <person name="Weinstock G."/>
            <person name="Sodergren E."/>
            <person name="Lobos E.A."/>
            <person name="Fulton L."/>
            <person name="Fulton R."/>
            <person name="Courtney L."/>
            <person name="Fronick C."/>
            <person name="O'Laughlin M."/>
            <person name="Godfrey J."/>
            <person name="Wilson R.M."/>
            <person name="Miner T."/>
            <person name="Farmer C."/>
            <person name="Delehaunty K."/>
            <person name="Cordes M."/>
            <person name="Minx P."/>
            <person name="Tomlinson C."/>
            <person name="Chen J."/>
            <person name="Wollam A."/>
            <person name="Pepin K.H."/>
            <person name="Bhonagiri V."/>
            <person name="Zhang X."/>
            <person name="Suruliraj S."/>
            <person name="Warren W."/>
            <person name="Mitreva M."/>
            <person name="Mardis E.R."/>
            <person name="Wilson R.K."/>
        </authorList>
    </citation>
    <scope>NUCLEOTIDE SEQUENCE [LARGE SCALE GENOMIC DNA]</scope>
    <source>
        <strain evidence="8 9">DSM 1785</strain>
    </source>
</reference>
<dbReference type="GO" id="GO:0005886">
    <property type="term" value="C:plasma membrane"/>
    <property type="evidence" value="ECO:0007669"/>
    <property type="project" value="UniProtKB-SubCell"/>
</dbReference>
<organism evidence="8 9">
    <name type="scientific">Clostridium celatum DSM 1785</name>
    <dbReference type="NCBI Taxonomy" id="545697"/>
    <lineage>
        <taxon>Bacteria</taxon>
        <taxon>Bacillati</taxon>
        <taxon>Bacillota</taxon>
        <taxon>Clostridia</taxon>
        <taxon>Eubacteriales</taxon>
        <taxon>Clostridiaceae</taxon>
        <taxon>Clostridium</taxon>
    </lineage>
</organism>
<keyword evidence="4 6" id="KW-1133">Transmembrane helix</keyword>